<dbReference type="Proteomes" id="UP000284431">
    <property type="component" value="Unassembled WGS sequence"/>
</dbReference>
<dbReference type="EMBL" id="CZBL01000005">
    <property type="protein sequence ID" value="CUQ03525.1"/>
    <property type="molecule type" value="Genomic_DNA"/>
</dbReference>
<sequence length="67" mass="7585">MIKKGVVADIAILCNHLPGGLLPDRVLVHTGDRNEVVSFLLKQRKEKTIKQNVPFVHENGTFYLYLP</sequence>
<reference evidence="10 11" key="3">
    <citation type="journal article" date="2019" name="Nat. Med.">
        <title>A library of human gut bacterial isolates paired with longitudinal multiomics data enables mechanistic microbiome research.</title>
        <authorList>
            <person name="Poyet M."/>
            <person name="Groussin M."/>
            <person name="Gibbons S.M."/>
            <person name="Avila-Pacheco J."/>
            <person name="Jiang X."/>
            <person name="Kearney S.M."/>
            <person name="Perrotta A.R."/>
            <person name="Berdy B."/>
            <person name="Zhao S."/>
            <person name="Lieberman T.D."/>
            <person name="Swanson P.K."/>
            <person name="Smith M."/>
            <person name="Roesemann S."/>
            <person name="Alexander J.E."/>
            <person name="Rich S.A."/>
            <person name="Livny J."/>
            <person name="Vlamakis H."/>
            <person name="Clish C."/>
            <person name="Bullock K."/>
            <person name="Deik A."/>
            <person name="Scott J."/>
            <person name="Pierce K.A."/>
            <person name="Xavier R.J."/>
            <person name="Alm E.J."/>
        </authorList>
    </citation>
    <scope>NUCLEOTIDE SEQUENCE [LARGE SCALE GENOMIC DNA]</scope>
    <source>
        <strain evidence="4 10">BIOML-A25</strain>
        <strain evidence="3 11">BIOML-A31</strain>
    </source>
</reference>
<dbReference type="Proteomes" id="UP000095725">
    <property type="component" value="Unassembled WGS sequence"/>
</dbReference>
<dbReference type="KEGG" id="bcac:CGC64_06905"/>
<evidence type="ECO:0000313" key="8">
    <source>
        <dbReference type="Proteomes" id="UP000095725"/>
    </source>
</evidence>
<dbReference type="EMBL" id="VVYP01000004">
    <property type="protein sequence ID" value="KAA5465005.1"/>
    <property type="molecule type" value="Genomic_DNA"/>
</dbReference>
<reference evidence="6" key="4">
    <citation type="submission" date="2022-08" db="EMBL/GenBank/DDBJ databases">
        <title>Genome Sequencing of Bacteroides fragilis Group Isolates with Nanopore Technology.</title>
        <authorList>
            <person name="Tisza M.J."/>
            <person name="Smith D."/>
            <person name="Dekker J.P."/>
        </authorList>
    </citation>
    <scope>NUCLEOTIDE SEQUENCE</scope>
    <source>
        <strain evidence="6">BFG-474</strain>
    </source>
</reference>
<evidence type="ECO:0000313" key="4">
    <source>
        <dbReference type="EMBL" id="KAA5474613.1"/>
    </source>
</evidence>
<dbReference type="Proteomes" id="UP000095657">
    <property type="component" value="Unassembled WGS sequence"/>
</dbReference>
<dbReference type="EMBL" id="QSCS01000015">
    <property type="protein sequence ID" value="RGY25443.1"/>
    <property type="molecule type" value="Genomic_DNA"/>
</dbReference>
<gene>
    <name evidence="5" type="ORF">DXA49_10770</name>
    <name evidence="1" type="ORF">ERS852494_02437</name>
    <name evidence="2" type="ORF">ERS852558_01633</name>
    <name evidence="3" type="ORF">F2Y36_04590</name>
    <name evidence="4" type="ORF">F2Y39_14840</name>
    <name evidence="6" type="ORF">NXW23_07035</name>
</gene>
<dbReference type="RefSeq" id="WP_005677187.1">
    <property type="nucleotide sequence ID" value="NZ_CAXYLJ010000001.1"/>
</dbReference>
<dbReference type="EMBL" id="VVYJ01000009">
    <property type="protein sequence ID" value="KAA5474613.1"/>
    <property type="molecule type" value="Genomic_DNA"/>
</dbReference>
<dbReference type="EMBL" id="CP103166">
    <property type="protein sequence ID" value="UVQ98078.1"/>
    <property type="molecule type" value="Genomic_DNA"/>
</dbReference>
<proteinExistence type="predicted"/>
<dbReference type="Proteomes" id="UP001060260">
    <property type="component" value="Chromosome"/>
</dbReference>
<evidence type="ECO:0000313" key="6">
    <source>
        <dbReference type="EMBL" id="UVQ98078.1"/>
    </source>
</evidence>
<organism evidence="2 8">
    <name type="scientific">Bacteroides caccae</name>
    <dbReference type="NCBI Taxonomy" id="47678"/>
    <lineage>
        <taxon>Bacteria</taxon>
        <taxon>Pseudomonadati</taxon>
        <taxon>Bacteroidota</taxon>
        <taxon>Bacteroidia</taxon>
        <taxon>Bacteroidales</taxon>
        <taxon>Bacteroidaceae</taxon>
        <taxon>Bacteroides</taxon>
    </lineage>
</organism>
<evidence type="ECO:0000313" key="1">
    <source>
        <dbReference type="EMBL" id="CUP51961.1"/>
    </source>
</evidence>
<accession>A0A174T756</accession>
<evidence type="ECO:0000313" key="11">
    <source>
        <dbReference type="Proteomes" id="UP000475905"/>
    </source>
</evidence>
<reference evidence="5 9" key="2">
    <citation type="submission" date="2018-08" db="EMBL/GenBank/DDBJ databases">
        <title>A genome reference for cultivated species of the human gut microbiota.</title>
        <authorList>
            <person name="Zou Y."/>
            <person name="Xue W."/>
            <person name="Luo G."/>
        </authorList>
    </citation>
    <scope>NUCLEOTIDE SEQUENCE [LARGE SCALE GENOMIC DNA]</scope>
    <source>
        <strain evidence="5 9">OF02-6LB</strain>
    </source>
</reference>
<evidence type="ECO:0000313" key="10">
    <source>
        <dbReference type="Proteomes" id="UP000427825"/>
    </source>
</evidence>
<evidence type="ECO:0000313" key="2">
    <source>
        <dbReference type="EMBL" id="CUQ03525.1"/>
    </source>
</evidence>
<evidence type="ECO:0000313" key="3">
    <source>
        <dbReference type="EMBL" id="KAA5465005.1"/>
    </source>
</evidence>
<dbReference type="EMBL" id="CZAI01000005">
    <property type="protein sequence ID" value="CUP51961.1"/>
    <property type="molecule type" value="Genomic_DNA"/>
</dbReference>
<protein>
    <submittedName>
        <fullName evidence="2">Uncharacterized protein</fullName>
    </submittedName>
</protein>
<evidence type="ECO:0000313" key="7">
    <source>
        <dbReference type="Proteomes" id="UP000095657"/>
    </source>
</evidence>
<dbReference type="Proteomes" id="UP000475905">
    <property type="component" value="Unassembled WGS sequence"/>
</dbReference>
<reference evidence="7 8" key="1">
    <citation type="submission" date="2015-09" db="EMBL/GenBank/DDBJ databases">
        <authorList>
            <consortium name="Pathogen Informatics"/>
        </authorList>
    </citation>
    <scope>NUCLEOTIDE SEQUENCE [LARGE SCALE GENOMIC DNA]</scope>
    <source>
        <strain evidence="1 7">2789STDY5834880</strain>
        <strain evidence="2 8">2789STDY5834946</strain>
    </source>
</reference>
<name>A0A174T756_9BACE</name>
<dbReference type="Proteomes" id="UP000427825">
    <property type="component" value="Unassembled WGS sequence"/>
</dbReference>
<evidence type="ECO:0000313" key="9">
    <source>
        <dbReference type="Proteomes" id="UP000284431"/>
    </source>
</evidence>
<dbReference type="STRING" id="47678.ERS852494_02437"/>
<dbReference type="AlphaFoldDB" id="A0A174T756"/>
<evidence type="ECO:0000313" key="5">
    <source>
        <dbReference type="EMBL" id="RGY25443.1"/>
    </source>
</evidence>